<organism evidence="1 2">
    <name type="scientific">Anthostomella pinea</name>
    <dbReference type="NCBI Taxonomy" id="933095"/>
    <lineage>
        <taxon>Eukaryota</taxon>
        <taxon>Fungi</taxon>
        <taxon>Dikarya</taxon>
        <taxon>Ascomycota</taxon>
        <taxon>Pezizomycotina</taxon>
        <taxon>Sordariomycetes</taxon>
        <taxon>Xylariomycetidae</taxon>
        <taxon>Xylariales</taxon>
        <taxon>Xylariaceae</taxon>
        <taxon>Anthostomella</taxon>
    </lineage>
</organism>
<reference evidence="1" key="1">
    <citation type="submission" date="2023-10" db="EMBL/GenBank/DDBJ databases">
        <authorList>
            <person name="Hackl T."/>
        </authorList>
    </citation>
    <scope>NUCLEOTIDE SEQUENCE</scope>
</reference>
<accession>A0AAI8VS83</accession>
<comment type="caution">
    <text evidence="1">The sequence shown here is derived from an EMBL/GenBank/DDBJ whole genome shotgun (WGS) entry which is preliminary data.</text>
</comment>
<sequence length="137" mass="15152">MFGNLNPAFREHQMAPIAKLIDFGNTYRIDEAVEGNAPQANLFRAARAVYLVAVRRKLPNVNDTPGMTQLALRVDNGLRDLLRRSLATNIADRPTLAQMLQAATDAVNKSYALVLRGRETDASVQRFVSEVILNADT</sequence>
<gene>
    <name evidence="1" type="ORF">KHLLAP_LOCUS13619</name>
</gene>
<protein>
    <submittedName>
        <fullName evidence="1">Uu.00g012700.m01.CDS01</fullName>
    </submittedName>
</protein>
<dbReference type="EMBL" id="CAUWAG010000020">
    <property type="protein sequence ID" value="CAJ2513151.1"/>
    <property type="molecule type" value="Genomic_DNA"/>
</dbReference>
<dbReference type="AlphaFoldDB" id="A0AAI8VS83"/>
<evidence type="ECO:0000313" key="2">
    <source>
        <dbReference type="Proteomes" id="UP001295740"/>
    </source>
</evidence>
<name>A0AAI8VS83_9PEZI</name>
<evidence type="ECO:0000313" key="1">
    <source>
        <dbReference type="EMBL" id="CAJ2513151.1"/>
    </source>
</evidence>
<dbReference type="Proteomes" id="UP001295740">
    <property type="component" value="Unassembled WGS sequence"/>
</dbReference>
<keyword evidence="2" id="KW-1185">Reference proteome</keyword>
<proteinExistence type="predicted"/>